<evidence type="ECO:0000313" key="3">
    <source>
        <dbReference type="Proteomes" id="UP001164459"/>
    </source>
</evidence>
<gene>
    <name evidence="2" type="ORF">O0S08_28670</name>
</gene>
<dbReference type="PROSITE" id="PS51257">
    <property type="entry name" value="PROKAR_LIPOPROTEIN"/>
    <property type="match status" value="1"/>
</dbReference>
<keyword evidence="3" id="KW-1185">Reference proteome</keyword>
<evidence type="ECO:0000313" key="2">
    <source>
        <dbReference type="EMBL" id="WAS90187.1"/>
    </source>
</evidence>
<feature type="region of interest" description="Disordered" evidence="1">
    <location>
        <begin position="19"/>
        <end position="56"/>
    </location>
</feature>
<name>A0ABY7GTA6_9BACT</name>
<proteinExistence type="predicted"/>
<dbReference type="Proteomes" id="UP001164459">
    <property type="component" value="Chromosome"/>
</dbReference>
<accession>A0ABY7GTA6</accession>
<dbReference type="RefSeq" id="WP_269032518.1">
    <property type="nucleotide sequence ID" value="NZ_CP114040.1"/>
</dbReference>
<evidence type="ECO:0000256" key="1">
    <source>
        <dbReference type="SAM" id="MobiDB-lite"/>
    </source>
</evidence>
<sequence>MPARTTLVLVLLVACGPKTPPETDTDSATTTSTTTSTTSGAPLPTSTTTSGTTTTASEVTTDGVAFIRPNDGGVACGAVFEGDGAVRCKPCDLWLEFDCIPGYKCVPEDDSGQGDWNDTTCVPLAPDPAAIGEPCTVEDKGSHRADTCELGAICLGVDPETLTGTCVPLCQGSQDAPECPAGTACVISHEGALIPCLPTCDPLGSTCPEGQACQINFSDPDNFVCLENDPAALAPLFAPCDAVLDCAPGLACMDAALAEECDPQQSARCCLAHCDLGMPSCPGVMQECLPFWAIDPPPPEWAHLGVCQLP</sequence>
<protein>
    <submittedName>
        <fullName evidence="2">Uncharacterized protein</fullName>
    </submittedName>
</protein>
<reference evidence="2" key="1">
    <citation type="submission" date="2022-11" db="EMBL/GenBank/DDBJ databases">
        <title>Minimal conservation of predation-associated metabolite biosynthetic gene clusters underscores biosynthetic potential of Myxococcota including descriptions for ten novel species: Archangium lansinium sp. nov., Myxococcus landrumus sp. nov., Nannocystis bai.</title>
        <authorList>
            <person name="Ahearne A."/>
            <person name="Stevens C."/>
            <person name="Dowd S."/>
        </authorList>
    </citation>
    <scope>NUCLEOTIDE SEQUENCE</scope>
    <source>
        <strain evidence="2">Fl3</strain>
    </source>
</reference>
<dbReference type="EMBL" id="CP114040">
    <property type="protein sequence ID" value="WAS90187.1"/>
    <property type="molecule type" value="Genomic_DNA"/>
</dbReference>
<feature type="compositionally biased region" description="Low complexity" evidence="1">
    <location>
        <begin position="26"/>
        <end position="56"/>
    </location>
</feature>
<organism evidence="2 3">
    <name type="scientific">Nannocystis punicea</name>
    <dbReference type="NCBI Taxonomy" id="2995304"/>
    <lineage>
        <taxon>Bacteria</taxon>
        <taxon>Pseudomonadati</taxon>
        <taxon>Myxococcota</taxon>
        <taxon>Polyangia</taxon>
        <taxon>Nannocystales</taxon>
        <taxon>Nannocystaceae</taxon>
        <taxon>Nannocystis</taxon>
    </lineage>
</organism>